<name>A0A8S5MQ71_9CAUD</name>
<accession>A0A8S5MQ71</accession>
<evidence type="ECO:0000313" key="1">
    <source>
        <dbReference type="EMBL" id="DAD84364.1"/>
    </source>
</evidence>
<reference evidence="1" key="1">
    <citation type="journal article" date="2021" name="Proc. Natl. Acad. Sci. U.S.A.">
        <title>A Catalog of Tens of Thousands of Viruses from Human Metagenomes Reveals Hidden Associations with Chronic Diseases.</title>
        <authorList>
            <person name="Tisza M.J."/>
            <person name="Buck C.B."/>
        </authorList>
    </citation>
    <scope>NUCLEOTIDE SEQUENCE</scope>
    <source>
        <strain evidence="1">CtUS21</strain>
    </source>
</reference>
<protein>
    <submittedName>
        <fullName evidence="1">Lsr2</fullName>
    </submittedName>
</protein>
<dbReference type="EMBL" id="BK014959">
    <property type="protein sequence ID" value="DAD84364.1"/>
    <property type="molecule type" value="Genomic_DNA"/>
</dbReference>
<sequence>MRIIHGNKSLEWEADYDLFVITMTRYFTIGKDKFEFELDPVEGEKLYQALGKWLKGTKREHDDALQDQNK</sequence>
<proteinExistence type="predicted"/>
<organism evidence="1">
    <name type="scientific">Podoviridae sp. ctUS21</name>
    <dbReference type="NCBI Taxonomy" id="2826557"/>
    <lineage>
        <taxon>Viruses</taxon>
        <taxon>Duplodnaviria</taxon>
        <taxon>Heunggongvirae</taxon>
        <taxon>Uroviricota</taxon>
        <taxon>Caudoviricetes</taxon>
    </lineage>
</organism>